<protein>
    <submittedName>
        <fullName evidence="1">Uncharacterized protein</fullName>
    </submittedName>
</protein>
<organism evidence="1 2">
    <name type="scientific">Streptomyces enissocaesilis</name>
    <dbReference type="NCBI Taxonomy" id="332589"/>
    <lineage>
        <taxon>Bacteria</taxon>
        <taxon>Bacillati</taxon>
        <taxon>Actinomycetota</taxon>
        <taxon>Actinomycetes</taxon>
        <taxon>Kitasatosporales</taxon>
        <taxon>Streptomycetaceae</taxon>
        <taxon>Streptomyces</taxon>
        <taxon>Streptomyces rochei group</taxon>
    </lineage>
</organism>
<evidence type="ECO:0000313" key="2">
    <source>
        <dbReference type="Proteomes" id="UP001500403"/>
    </source>
</evidence>
<reference evidence="2" key="1">
    <citation type="journal article" date="2019" name="Int. J. Syst. Evol. Microbiol.">
        <title>The Global Catalogue of Microorganisms (GCM) 10K type strain sequencing project: providing services to taxonomists for standard genome sequencing and annotation.</title>
        <authorList>
            <consortium name="The Broad Institute Genomics Platform"/>
            <consortium name="The Broad Institute Genome Sequencing Center for Infectious Disease"/>
            <person name="Wu L."/>
            <person name="Ma J."/>
        </authorList>
    </citation>
    <scope>NUCLEOTIDE SEQUENCE [LARGE SCALE GENOMIC DNA]</scope>
    <source>
        <strain evidence="2">JCM 9088</strain>
    </source>
</reference>
<gene>
    <name evidence="1" type="ORF">GCM10010446_61450</name>
</gene>
<dbReference type="EMBL" id="BAAAUD010000061">
    <property type="protein sequence ID" value="GAA2967419.1"/>
    <property type="molecule type" value="Genomic_DNA"/>
</dbReference>
<evidence type="ECO:0000313" key="1">
    <source>
        <dbReference type="EMBL" id="GAA2967419.1"/>
    </source>
</evidence>
<sequence length="116" mass="10836">MLGVFGVLGVLGALLLGVGALSGVRPGAGESEAFGLGVTVGVAAGDCVVLAGAGCLGSWLEVVDSGRFGWGVRVSAEPGAPVLGVVAAPGVGVGAELGVLGLGARPGVVPGAGWFG</sequence>
<comment type="caution">
    <text evidence="1">The sequence shown here is derived from an EMBL/GenBank/DDBJ whole genome shotgun (WGS) entry which is preliminary data.</text>
</comment>
<dbReference type="Proteomes" id="UP001500403">
    <property type="component" value="Unassembled WGS sequence"/>
</dbReference>
<name>A0ABP6K6K9_9ACTN</name>
<proteinExistence type="predicted"/>
<keyword evidence="2" id="KW-1185">Reference proteome</keyword>
<accession>A0ABP6K6K9</accession>